<sequence length="122" mass="13889">MFSQNTGIMLYVDDVAVERDFWSAIGFEIFNQPEIMEFETFEMKPHADSTLTFTIYAKDFIRQVSPEVVDMKPSLLFESADLHGLHQRLAAVTDTTSSINTQPFPNFNFANPSGHYFAVRGI</sequence>
<reference evidence="1 2" key="1">
    <citation type="submission" date="2015-02" db="EMBL/GenBank/DDBJ databases">
        <title>Evolution of amylase-binding proteins of oral streptococcal species.</title>
        <authorList>
            <person name="Haase E.M."/>
        </authorList>
    </citation>
    <scope>NUCLEOTIDE SEQUENCE [LARGE SCALE GENOMIC DNA]</scope>
    <source>
        <strain evidence="1 2">UC6950A</strain>
    </source>
</reference>
<gene>
    <name evidence="1" type="ORF">TZ96_00901</name>
</gene>
<evidence type="ECO:0000313" key="2">
    <source>
        <dbReference type="Proteomes" id="UP000033405"/>
    </source>
</evidence>
<dbReference type="Gene3D" id="3.10.180.10">
    <property type="entry name" value="2,3-Dihydroxybiphenyl 1,2-Dioxygenase, domain 1"/>
    <property type="match status" value="1"/>
</dbReference>
<name>A0A0F3HHH3_9STRE</name>
<comment type="caution">
    <text evidence="1">The sequence shown here is derived from an EMBL/GenBank/DDBJ whole genome shotgun (WGS) entry which is preliminary data.</text>
</comment>
<organism evidence="1 2">
    <name type="scientific">Streptococcus infantis</name>
    <dbReference type="NCBI Taxonomy" id="68892"/>
    <lineage>
        <taxon>Bacteria</taxon>
        <taxon>Bacillati</taxon>
        <taxon>Bacillota</taxon>
        <taxon>Bacilli</taxon>
        <taxon>Lactobacillales</taxon>
        <taxon>Streptococcaceae</taxon>
        <taxon>Streptococcus</taxon>
    </lineage>
</organism>
<dbReference type="RefSeq" id="WP_045763084.1">
    <property type="nucleotide sequence ID" value="NZ_JYOV01000011.1"/>
</dbReference>
<evidence type="ECO:0008006" key="3">
    <source>
        <dbReference type="Google" id="ProtNLM"/>
    </source>
</evidence>
<protein>
    <recommendedName>
        <fullName evidence="3">Glyoxalase</fullName>
    </recommendedName>
</protein>
<evidence type="ECO:0000313" key="1">
    <source>
        <dbReference type="EMBL" id="KJU93694.1"/>
    </source>
</evidence>
<dbReference type="AlphaFoldDB" id="A0A0F3HHH3"/>
<proteinExistence type="predicted"/>
<accession>A0A0F3HHH3</accession>
<dbReference type="PATRIC" id="fig|28037.218.peg.874"/>
<dbReference type="EMBL" id="JYOV01000011">
    <property type="protein sequence ID" value="KJU93694.1"/>
    <property type="molecule type" value="Genomic_DNA"/>
</dbReference>
<dbReference type="SUPFAM" id="SSF54593">
    <property type="entry name" value="Glyoxalase/Bleomycin resistance protein/Dihydroxybiphenyl dioxygenase"/>
    <property type="match status" value="1"/>
</dbReference>
<dbReference type="Proteomes" id="UP000033405">
    <property type="component" value="Unassembled WGS sequence"/>
</dbReference>
<dbReference type="InterPro" id="IPR029068">
    <property type="entry name" value="Glyas_Bleomycin-R_OHBP_Dase"/>
</dbReference>